<proteinExistence type="predicted"/>
<name>A0A0N7MBP8_9RHOB</name>
<dbReference type="InterPro" id="IPR018750">
    <property type="entry name" value="DUF2306_membrane"/>
</dbReference>
<evidence type="ECO:0000313" key="3">
    <source>
        <dbReference type="Proteomes" id="UP000051184"/>
    </source>
</evidence>
<reference evidence="3" key="1">
    <citation type="submission" date="2015-09" db="EMBL/GenBank/DDBJ databases">
        <authorList>
            <person name="Rodrigo-Torres Lidia"/>
            <person name="Arahal R.David."/>
        </authorList>
    </citation>
    <scope>NUCLEOTIDE SEQUENCE [LARGE SCALE GENOMIC DNA]</scope>
    <source>
        <strain evidence="3">CECT 5114</strain>
    </source>
</reference>
<evidence type="ECO:0008006" key="4">
    <source>
        <dbReference type="Google" id="ProtNLM"/>
    </source>
</evidence>
<gene>
    <name evidence="2" type="ORF">TA5114_01814</name>
</gene>
<keyword evidence="1" id="KW-0812">Transmembrane</keyword>
<feature type="transmembrane region" description="Helical" evidence="1">
    <location>
        <begin position="186"/>
        <end position="206"/>
    </location>
</feature>
<feature type="transmembrane region" description="Helical" evidence="1">
    <location>
        <begin position="123"/>
        <end position="144"/>
    </location>
</feature>
<organism evidence="2 3">
    <name type="scientific">Cognatishimia activa</name>
    <dbReference type="NCBI Taxonomy" id="1715691"/>
    <lineage>
        <taxon>Bacteria</taxon>
        <taxon>Pseudomonadati</taxon>
        <taxon>Pseudomonadota</taxon>
        <taxon>Alphaproteobacteria</taxon>
        <taxon>Rhodobacterales</taxon>
        <taxon>Paracoccaceae</taxon>
        <taxon>Cognatishimia</taxon>
    </lineage>
</organism>
<dbReference type="RefSeq" id="WP_058316712.1">
    <property type="nucleotide sequence ID" value="NZ_CYTO01000020.1"/>
</dbReference>
<feature type="transmembrane region" description="Helical" evidence="1">
    <location>
        <begin position="156"/>
        <end position="180"/>
    </location>
</feature>
<keyword evidence="1" id="KW-0472">Membrane</keyword>
<accession>A0A0N7MBP8</accession>
<dbReference type="AlphaFoldDB" id="A0A0N7MBP8"/>
<dbReference type="EMBL" id="CYUE01000020">
    <property type="protein sequence ID" value="CUK26008.1"/>
    <property type="molecule type" value="Genomic_DNA"/>
</dbReference>
<evidence type="ECO:0000313" key="2">
    <source>
        <dbReference type="EMBL" id="CUK26008.1"/>
    </source>
</evidence>
<keyword evidence="1" id="KW-1133">Transmembrane helix</keyword>
<sequence>MTVLRQTTWRIPILLVLLGVMPIAASIYRTVVLATTDLAAVTDADELRFFDMPVPILMHVIFGSLFLVLGALQMSPGLRRKHRILHRRIGWSAAVSAIIFSLYGVWMVFLYPSHSAASFMIDIGRVVFGIAIPTFVVLGVLAAIRKNIPVHRAWMIRGYSLAAASGIQSYLIAVATGLMGRFDPQIADAMMILGWMIGIIAAEKIIAGPRTKKTAAT</sequence>
<dbReference type="Pfam" id="PF10067">
    <property type="entry name" value="DUF2306"/>
    <property type="match status" value="1"/>
</dbReference>
<feature type="transmembrane region" description="Helical" evidence="1">
    <location>
        <begin position="52"/>
        <end position="72"/>
    </location>
</feature>
<feature type="transmembrane region" description="Helical" evidence="1">
    <location>
        <begin position="93"/>
        <end position="111"/>
    </location>
</feature>
<keyword evidence="3" id="KW-1185">Reference proteome</keyword>
<dbReference type="Proteomes" id="UP000051184">
    <property type="component" value="Unassembled WGS sequence"/>
</dbReference>
<evidence type="ECO:0000256" key="1">
    <source>
        <dbReference type="SAM" id="Phobius"/>
    </source>
</evidence>
<dbReference type="STRING" id="1715691.TA5113_02212"/>
<feature type="transmembrane region" description="Helical" evidence="1">
    <location>
        <begin position="12"/>
        <end position="32"/>
    </location>
</feature>
<protein>
    <recommendedName>
        <fullName evidence="4">DUF2306 domain-containing protein</fullName>
    </recommendedName>
</protein>